<dbReference type="AlphaFoldDB" id="A0A073IWC9"/>
<keyword evidence="3" id="KW-0804">Transcription</keyword>
<dbReference type="GO" id="GO:0003700">
    <property type="term" value="F:DNA-binding transcription factor activity"/>
    <property type="evidence" value="ECO:0007669"/>
    <property type="project" value="TreeGrafter"/>
</dbReference>
<dbReference type="InterPro" id="IPR001647">
    <property type="entry name" value="HTH_TetR"/>
</dbReference>
<dbReference type="SUPFAM" id="SSF46689">
    <property type="entry name" value="Homeodomain-like"/>
    <property type="match status" value="1"/>
</dbReference>
<dbReference type="Proteomes" id="UP000027746">
    <property type="component" value="Unassembled WGS sequence"/>
</dbReference>
<feature type="domain" description="HTH tetR-type" evidence="4">
    <location>
        <begin position="60"/>
        <end position="97"/>
    </location>
</feature>
<comment type="caution">
    <text evidence="5">The sequence shown here is derived from an EMBL/GenBank/DDBJ whole genome shotgun (WGS) entry which is preliminary data.</text>
</comment>
<evidence type="ECO:0000256" key="2">
    <source>
        <dbReference type="ARBA" id="ARBA00023125"/>
    </source>
</evidence>
<evidence type="ECO:0000256" key="1">
    <source>
        <dbReference type="ARBA" id="ARBA00023015"/>
    </source>
</evidence>
<sequence length="242" mass="26328">MYIVISSGFLIGGIAIATADCILLHSVQCFLCVKNLGRYSMVTSLRERRRLQTGRDIQMAAVTVALRNGLDNTTTEAIATEAGISTRTFFNYYNNKHAAILGDAVRIDLIGAGWFAGSQNPVIDDLAHLLGQAAHDHPLDRALLLKILEVIEAHPALQEMFRTRLDETTVLVTEMLNARLGDDMAVEARLLASLATQALTEAVMTWVADDSLGLDAITTLIATRLRSVTQILMQSDTHAGPL</sequence>
<keyword evidence="6" id="KW-1185">Reference proteome</keyword>
<dbReference type="PANTHER" id="PTHR30055">
    <property type="entry name" value="HTH-TYPE TRANSCRIPTIONAL REGULATOR RUTR"/>
    <property type="match status" value="1"/>
</dbReference>
<evidence type="ECO:0000259" key="4">
    <source>
        <dbReference type="Pfam" id="PF00440"/>
    </source>
</evidence>
<dbReference type="PANTHER" id="PTHR30055:SF238">
    <property type="entry name" value="MYCOFACTOCIN BIOSYNTHESIS TRANSCRIPTIONAL REGULATOR MFTR-RELATED"/>
    <property type="match status" value="1"/>
</dbReference>
<keyword evidence="1" id="KW-0805">Transcription regulation</keyword>
<reference evidence="5 6" key="1">
    <citation type="submission" date="2014-01" db="EMBL/GenBank/DDBJ databases">
        <title>Sulfitobacter sp. H3 (MCCC 1A00686) Genome Sequencing.</title>
        <authorList>
            <person name="Lai Q."/>
            <person name="Hong Z."/>
        </authorList>
    </citation>
    <scope>NUCLEOTIDE SEQUENCE [LARGE SCALE GENOMIC DNA]</scope>
    <source>
        <strain evidence="5 6">H3</strain>
    </source>
</reference>
<dbReference type="Pfam" id="PF00440">
    <property type="entry name" value="TetR_N"/>
    <property type="match status" value="1"/>
</dbReference>
<dbReference type="Gene3D" id="1.10.357.10">
    <property type="entry name" value="Tetracycline Repressor, domain 2"/>
    <property type="match status" value="1"/>
</dbReference>
<proteinExistence type="predicted"/>
<keyword evidence="2" id="KW-0238">DNA-binding</keyword>
<protein>
    <recommendedName>
        <fullName evidence="4">HTH tetR-type domain-containing protein</fullName>
    </recommendedName>
</protein>
<name>A0A073IWC9_9RHOB</name>
<accession>A0A073IWC9</accession>
<dbReference type="EMBL" id="JAMD01000011">
    <property type="protein sequence ID" value="KEJ94648.1"/>
    <property type="molecule type" value="Genomic_DNA"/>
</dbReference>
<gene>
    <name evidence="5" type="ORF">SUH3_05415</name>
</gene>
<dbReference type="InterPro" id="IPR050109">
    <property type="entry name" value="HTH-type_TetR-like_transc_reg"/>
</dbReference>
<organism evidence="5 6">
    <name type="scientific">Pseudosulfitobacter pseudonitzschiae</name>
    <dbReference type="NCBI Taxonomy" id="1402135"/>
    <lineage>
        <taxon>Bacteria</taxon>
        <taxon>Pseudomonadati</taxon>
        <taxon>Pseudomonadota</taxon>
        <taxon>Alphaproteobacteria</taxon>
        <taxon>Rhodobacterales</taxon>
        <taxon>Roseobacteraceae</taxon>
        <taxon>Pseudosulfitobacter</taxon>
    </lineage>
</organism>
<dbReference type="GO" id="GO:0000976">
    <property type="term" value="F:transcription cis-regulatory region binding"/>
    <property type="evidence" value="ECO:0007669"/>
    <property type="project" value="TreeGrafter"/>
</dbReference>
<evidence type="ECO:0000313" key="6">
    <source>
        <dbReference type="Proteomes" id="UP000027746"/>
    </source>
</evidence>
<evidence type="ECO:0000256" key="3">
    <source>
        <dbReference type="ARBA" id="ARBA00023163"/>
    </source>
</evidence>
<evidence type="ECO:0000313" key="5">
    <source>
        <dbReference type="EMBL" id="KEJ94648.1"/>
    </source>
</evidence>
<dbReference type="InterPro" id="IPR009057">
    <property type="entry name" value="Homeodomain-like_sf"/>
</dbReference>